<protein>
    <submittedName>
        <fullName evidence="1">Uncharacterized protein</fullName>
    </submittedName>
</protein>
<dbReference type="EMBL" id="GBXM01027238">
    <property type="protein sequence ID" value="JAH81339.1"/>
    <property type="molecule type" value="Transcribed_RNA"/>
</dbReference>
<accession>A0A0E9VTB4</accession>
<reference evidence="1" key="1">
    <citation type="submission" date="2014-11" db="EMBL/GenBank/DDBJ databases">
        <authorList>
            <person name="Amaro Gonzalez C."/>
        </authorList>
    </citation>
    <scope>NUCLEOTIDE SEQUENCE</scope>
</reference>
<proteinExistence type="predicted"/>
<name>A0A0E9VTB4_ANGAN</name>
<organism evidence="1">
    <name type="scientific">Anguilla anguilla</name>
    <name type="common">European freshwater eel</name>
    <name type="synonym">Muraena anguilla</name>
    <dbReference type="NCBI Taxonomy" id="7936"/>
    <lineage>
        <taxon>Eukaryota</taxon>
        <taxon>Metazoa</taxon>
        <taxon>Chordata</taxon>
        <taxon>Craniata</taxon>
        <taxon>Vertebrata</taxon>
        <taxon>Euteleostomi</taxon>
        <taxon>Actinopterygii</taxon>
        <taxon>Neopterygii</taxon>
        <taxon>Teleostei</taxon>
        <taxon>Anguilliformes</taxon>
        <taxon>Anguillidae</taxon>
        <taxon>Anguilla</taxon>
    </lineage>
</organism>
<sequence length="37" mass="4079">MIDHAAICVTGDYSTIYSAFPCFVAAEPFDVHPAMMR</sequence>
<evidence type="ECO:0000313" key="1">
    <source>
        <dbReference type="EMBL" id="JAH81339.1"/>
    </source>
</evidence>
<dbReference type="AlphaFoldDB" id="A0A0E9VTB4"/>
<reference evidence="1" key="2">
    <citation type="journal article" date="2015" name="Fish Shellfish Immunol.">
        <title>Early steps in the European eel (Anguilla anguilla)-Vibrio vulnificus interaction in the gills: Role of the RtxA13 toxin.</title>
        <authorList>
            <person name="Callol A."/>
            <person name="Pajuelo D."/>
            <person name="Ebbesson L."/>
            <person name="Teles M."/>
            <person name="MacKenzie S."/>
            <person name="Amaro C."/>
        </authorList>
    </citation>
    <scope>NUCLEOTIDE SEQUENCE</scope>
</reference>